<evidence type="ECO:0000313" key="1">
    <source>
        <dbReference type="EMBL" id="MCC0178297.1"/>
    </source>
</evidence>
<dbReference type="EMBL" id="JADWDC010000039">
    <property type="protein sequence ID" value="MCC0178297.1"/>
    <property type="molecule type" value="Genomic_DNA"/>
</dbReference>
<gene>
    <name evidence="1" type="ORF">I4641_15050</name>
</gene>
<dbReference type="Pfam" id="PF07592">
    <property type="entry name" value="DDE_Tnp_ISAZ013"/>
    <property type="match status" value="1"/>
</dbReference>
<proteinExistence type="predicted"/>
<evidence type="ECO:0000313" key="2">
    <source>
        <dbReference type="Proteomes" id="UP000729733"/>
    </source>
</evidence>
<accession>A0A964BT91</accession>
<dbReference type="InterPro" id="IPR011518">
    <property type="entry name" value="Transposase_36"/>
</dbReference>
<comment type="caution">
    <text evidence="1">The sequence shown here is derived from an EMBL/GenBank/DDBJ whole genome shotgun (WGS) entry which is preliminary data.</text>
</comment>
<name>A0A964BT91_9CYAN</name>
<dbReference type="AlphaFoldDB" id="A0A964BT91"/>
<dbReference type="Proteomes" id="UP000729733">
    <property type="component" value="Unassembled WGS sequence"/>
</dbReference>
<reference evidence="1" key="1">
    <citation type="journal article" date="2021" name="Antonie Van Leeuwenhoek">
        <title>Draft genome and description of Waterburya agarophytonicola gen. nov. sp. nov. (Pleurocapsales, Cyanobacteria): a seaweed symbiont.</title>
        <authorList>
            <person name="Bonthond G."/>
            <person name="Shalygin S."/>
            <person name="Bayer T."/>
            <person name="Weinberger F."/>
        </authorList>
    </citation>
    <scope>NUCLEOTIDE SEQUENCE</scope>
    <source>
        <strain evidence="1">KI4</strain>
    </source>
</reference>
<keyword evidence="2" id="KW-1185">Reference proteome</keyword>
<sequence length="72" mass="8607">MIGKYYNKGQEWQRKKEPIVLKTHDFPNQELGKVIPYGIIGQKISDEELEKVNLQRDRFQESWNYSILPNLN</sequence>
<organism evidence="1 2">
    <name type="scientific">Waterburya agarophytonicola KI4</name>
    <dbReference type="NCBI Taxonomy" id="2874699"/>
    <lineage>
        <taxon>Bacteria</taxon>
        <taxon>Bacillati</taxon>
        <taxon>Cyanobacteriota</taxon>
        <taxon>Cyanophyceae</taxon>
        <taxon>Pleurocapsales</taxon>
        <taxon>Hyellaceae</taxon>
        <taxon>Waterburya</taxon>
        <taxon>Waterburya agarophytonicola</taxon>
    </lineage>
</organism>
<protein>
    <submittedName>
        <fullName evidence="1">Uncharacterized protein</fullName>
    </submittedName>
</protein>